<evidence type="ECO:0000313" key="3">
    <source>
        <dbReference type="Proteomes" id="UP000001307"/>
    </source>
</evidence>
<dbReference type="AlphaFoldDB" id="E4XK84"/>
<gene>
    <name evidence="2" type="ORF">GSOID_T00013034001</name>
</gene>
<accession>E4XK84</accession>
<dbReference type="InParanoid" id="E4XK84"/>
<sequence length="579" mass="64759">MNARDIFGSNSPKKKEIGFKARSKTRNPSGNGSLLGTSINGSTMRIRNVPKKEGRGAPVRIRRRFEKAAVIADIIEDSTNKRPESPKVAVEPTKETENEDLEDSVHLIVPRRRKVDMSKSKSVMMRSKMESTPAASRHKRSNLPGILNEFSIEHASMLGGRMETPKDDSFEKNKISRVAEPIQLQLDEGVENSSYALFGSECSSSEEKSVEVLVPETPLKPKKIGICNRDSSPLKEIHPNKIISCAKPPASRLPTPIFNSVTITGTPLVQEKSSPVKTTPPGPVPLREFASPPKENFAPPEDPFASLDESSFHFHVENTPIKSNMPAENIVEKIVSPKKLSSTTTLQAEPPSEPRNIDLFASLDQTDTINEKPFEKITKRLASNSPVKDISFHFHIQNTPLKSDLPIERVIENDSTSKVIQALPVVNEEREKMSLDEEEKQTNSASKPSMKRKSESTSPTIIPKLQKLDKSRLTINKLDVGNVSKRPKRTIRKRETHELDETPTIRLSQSPVKPESESQKTIVPPKEVKAKPSRTIMRRRRKTSIGETPELRENLPFAKGRRFSRTLVNPCVFNKILKI</sequence>
<evidence type="ECO:0000256" key="1">
    <source>
        <dbReference type="SAM" id="MobiDB-lite"/>
    </source>
</evidence>
<feature type="region of interest" description="Disordered" evidence="1">
    <location>
        <begin position="430"/>
        <end position="521"/>
    </location>
</feature>
<organism evidence="2">
    <name type="scientific">Oikopleura dioica</name>
    <name type="common">Tunicate</name>
    <dbReference type="NCBI Taxonomy" id="34765"/>
    <lineage>
        <taxon>Eukaryota</taxon>
        <taxon>Metazoa</taxon>
        <taxon>Chordata</taxon>
        <taxon>Tunicata</taxon>
        <taxon>Appendicularia</taxon>
        <taxon>Copelata</taxon>
        <taxon>Oikopleuridae</taxon>
        <taxon>Oikopleura</taxon>
    </lineage>
</organism>
<protein>
    <submittedName>
        <fullName evidence="2">Uncharacterized protein</fullName>
    </submittedName>
</protein>
<dbReference type="EMBL" id="FN653063">
    <property type="protein sequence ID" value="CBY24861.1"/>
    <property type="molecule type" value="Genomic_DNA"/>
</dbReference>
<reference evidence="2" key="1">
    <citation type="journal article" date="2010" name="Science">
        <title>Plasticity of animal genome architecture unmasked by rapid evolution of a pelagic tunicate.</title>
        <authorList>
            <person name="Denoeud F."/>
            <person name="Henriet S."/>
            <person name="Mungpakdee S."/>
            <person name="Aury J.M."/>
            <person name="Da Silva C."/>
            <person name="Brinkmann H."/>
            <person name="Mikhaleva J."/>
            <person name="Olsen L.C."/>
            <person name="Jubin C."/>
            <person name="Canestro C."/>
            <person name="Bouquet J.M."/>
            <person name="Danks G."/>
            <person name="Poulain J."/>
            <person name="Campsteijn C."/>
            <person name="Adamski M."/>
            <person name="Cross I."/>
            <person name="Yadetie F."/>
            <person name="Muffato M."/>
            <person name="Louis A."/>
            <person name="Butcher S."/>
            <person name="Tsagkogeorga G."/>
            <person name="Konrad A."/>
            <person name="Singh S."/>
            <person name="Jensen M.F."/>
            <person name="Cong E.H."/>
            <person name="Eikeseth-Otteraa H."/>
            <person name="Noel B."/>
            <person name="Anthouard V."/>
            <person name="Porcel B.M."/>
            <person name="Kachouri-Lafond R."/>
            <person name="Nishino A."/>
            <person name="Ugolini M."/>
            <person name="Chourrout P."/>
            <person name="Nishida H."/>
            <person name="Aasland R."/>
            <person name="Huzurbazar S."/>
            <person name="Westhof E."/>
            <person name="Delsuc F."/>
            <person name="Lehrach H."/>
            <person name="Reinhardt R."/>
            <person name="Weissenbach J."/>
            <person name="Roy S.W."/>
            <person name="Artiguenave F."/>
            <person name="Postlethwait J.H."/>
            <person name="Manak J.R."/>
            <person name="Thompson E.M."/>
            <person name="Jaillon O."/>
            <person name="Du Pasquier L."/>
            <person name="Boudinot P."/>
            <person name="Liberles D.A."/>
            <person name="Volff J.N."/>
            <person name="Philippe H."/>
            <person name="Lenhard B."/>
            <person name="Roest Crollius H."/>
            <person name="Wincker P."/>
            <person name="Chourrout D."/>
        </authorList>
    </citation>
    <scope>NUCLEOTIDE SEQUENCE [LARGE SCALE GENOMIC DNA]</scope>
</reference>
<proteinExistence type="predicted"/>
<name>E4XK84_OIKDI</name>
<dbReference type="Proteomes" id="UP000001307">
    <property type="component" value="Unassembled WGS sequence"/>
</dbReference>
<feature type="compositionally biased region" description="Polar residues" evidence="1">
    <location>
        <begin position="26"/>
        <end position="42"/>
    </location>
</feature>
<keyword evidence="3" id="KW-1185">Reference proteome</keyword>
<feature type="region of interest" description="Disordered" evidence="1">
    <location>
        <begin position="1"/>
        <end position="42"/>
    </location>
</feature>
<feature type="region of interest" description="Disordered" evidence="1">
    <location>
        <begin position="76"/>
        <end position="144"/>
    </location>
</feature>
<evidence type="ECO:0000313" key="2">
    <source>
        <dbReference type="EMBL" id="CBY24861.1"/>
    </source>
</evidence>
<feature type="region of interest" description="Disordered" evidence="1">
    <location>
        <begin position="269"/>
        <end position="304"/>
    </location>
</feature>